<dbReference type="InterPro" id="IPR005318">
    <property type="entry name" value="OM_porin_bac"/>
</dbReference>
<reference evidence="6" key="1">
    <citation type="submission" date="2012-12" db="EMBL/GenBank/DDBJ databases">
        <title>Genome Sequence of Photobacterium leiognathi lrivu.4.1.</title>
        <authorList>
            <person name="Urbanczyk H."/>
            <person name="Ogura Y."/>
            <person name="Hayashi T."/>
            <person name="Dunlap P.V."/>
        </authorList>
    </citation>
    <scope>NUCLEOTIDE SEQUENCE [LARGE SCALE GENOMIC DNA]</scope>
    <source>
        <strain evidence="6">lrivu.4.1</strain>
    </source>
</reference>
<dbReference type="AlphaFoldDB" id="A0A0U1P7V5"/>
<dbReference type="GO" id="GO:0016020">
    <property type="term" value="C:membrane"/>
    <property type="evidence" value="ECO:0007669"/>
    <property type="project" value="InterPro"/>
</dbReference>
<name>A0A0U1P7V5_PHOLE</name>
<gene>
    <name evidence="5" type="ORF">PLEI_2140</name>
</gene>
<dbReference type="Pfam" id="PF03573">
    <property type="entry name" value="OprD"/>
    <property type="match status" value="1"/>
</dbReference>
<keyword evidence="2" id="KW-0813">Transport</keyword>
<feature type="signal peptide" evidence="4">
    <location>
        <begin position="1"/>
        <end position="26"/>
    </location>
</feature>
<evidence type="ECO:0000256" key="2">
    <source>
        <dbReference type="ARBA" id="ARBA00022448"/>
    </source>
</evidence>
<dbReference type="InterPro" id="IPR023614">
    <property type="entry name" value="Porin_dom_sf"/>
</dbReference>
<dbReference type="RefSeq" id="WP_023933179.1">
    <property type="nucleotide sequence ID" value="NZ_DF196819.1"/>
</dbReference>
<dbReference type="eggNOG" id="COG3203">
    <property type="taxonomic scope" value="Bacteria"/>
</dbReference>
<dbReference type="Gene3D" id="2.40.160.10">
    <property type="entry name" value="Porin"/>
    <property type="match status" value="1"/>
</dbReference>
<dbReference type="EMBL" id="DF196819">
    <property type="protein sequence ID" value="GAD30484.1"/>
    <property type="molecule type" value="Genomic_DNA"/>
</dbReference>
<feature type="chain" id="PRO_5006712574" evidence="4">
    <location>
        <begin position="27"/>
        <end position="471"/>
    </location>
</feature>
<accession>A0A0U1P7V5</accession>
<dbReference type="GO" id="GO:0015288">
    <property type="term" value="F:porin activity"/>
    <property type="evidence" value="ECO:0007669"/>
    <property type="project" value="TreeGrafter"/>
</dbReference>
<dbReference type="Proteomes" id="UP000030675">
    <property type="component" value="Unassembled WGS sequence"/>
</dbReference>
<evidence type="ECO:0000256" key="4">
    <source>
        <dbReference type="SAM" id="SignalP"/>
    </source>
</evidence>
<keyword evidence="3 4" id="KW-0732">Signal</keyword>
<evidence type="ECO:0000256" key="1">
    <source>
        <dbReference type="ARBA" id="ARBA00009075"/>
    </source>
</evidence>
<dbReference type="GO" id="GO:0015772">
    <property type="term" value="P:oligosaccharide transport"/>
    <property type="evidence" value="ECO:0007669"/>
    <property type="project" value="TreeGrafter"/>
</dbReference>
<evidence type="ECO:0000256" key="3">
    <source>
        <dbReference type="ARBA" id="ARBA00022729"/>
    </source>
</evidence>
<evidence type="ECO:0000313" key="5">
    <source>
        <dbReference type="EMBL" id="GAD30484.1"/>
    </source>
</evidence>
<organism evidence="5 6">
    <name type="scientific">Photobacterium leiognathi lrivu.4.1</name>
    <dbReference type="NCBI Taxonomy" id="1248232"/>
    <lineage>
        <taxon>Bacteria</taxon>
        <taxon>Pseudomonadati</taxon>
        <taxon>Pseudomonadota</taxon>
        <taxon>Gammaproteobacteria</taxon>
        <taxon>Vibrionales</taxon>
        <taxon>Vibrionaceae</taxon>
        <taxon>Photobacterium</taxon>
    </lineage>
</organism>
<dbReference type="PANTHER" id="PTHR34596:SF2">
    <property type="entry name" value="CHITOPORIN"/>
    <property type="match status" value="1"/>
</dbReference>
<evidence type="ECO:0000313" key="6">
    <source>
        <dbReference type="Proteomes" id="UP000030675"/>
    </source>
</evidence>
<dbReference type="PANTHER" id="PTHR34596">
    <property type="entry name" value="CHITOPORIN"/>
    <property type="match status" value="1"/>
</dbReference>
<sequence>MESKFFKVSALTAAMLGAVAATPVLANEDGMSPAYGEAASKFYEDHKLSGGIFYFQRDRQRKNAEGTYESNLAHGTAQLALNYNSGYAWNVIGLDVGGFGAADLSIDDSNPINQENEFSFAGKRWGENYDNGKSKGGGSLTNAALKLQILDGAIKAKGGLTQLYVPGVIGVNWSYQPGSYLGGQVEGNFGNFYVTSAYATEYKAPWFTSTAKFSKKNAWDADKYTDGNKIDYIWGLAGRYSFDNGMSLTASFGQSDDYMNSYHVKFAGSADVLDGLNYSYQFYGSTTEDNAPAANSYDGLAWQQALTASMTKDLYTFRTEFMMTYAKNDDEHAMGNYIPRLTRGYANSQGASEIWWDSRSDWNHHNEKALFAGVWRSLDDLLGAPGFNVGLSGAYGWDAEYYKIDKKGSESAVNVDVTYTVPEGKAKGTMFKLHYTDYNNHQDDLGSWAFPNMFTSEQDVKFHIIVPLSII</sequence>
<protein>
    <submittedName>
        <fullName evidence="5">Putative exported protein</fullName>
    </submittedName>
</protein>
<comment type="similarity">
    <text evidence="1">Belongs to the outer membrane porin (Opr) (TC 1.B.25) family.</text>
</comment>
<proteinExistence type="inferred from homology"/>
<dbReference type="HOGENOM" id="CLU_045968_0_0_6"/>